<gene>
    <name evidence="1" type="ORF">EV193_106223</name>
</gene>
<keyword evidence="2" id="KW-1185">Reference proteome</keyword>
<proteinExistence type="predicted"/>
<name>A0A4Q7KK58_9PSEU</name>
<sequence>MPEGYEVVASALEDHASALDGFAEDAFEAFDATMQTMRPETYGLFCQPIATAAIVLEAIGFKIVGDCAKALEDTAKLVKKTAKVYSELEDNAESTFDGGLR</sequence>
<dbReference type="Proteomes" id="UP000294257">
    <property type="component" value="Unassembled WGS sequence"/>
</dbReference>
<reference evidence="1 2" key="1">
    <citation type="submission" date="2019-02" db="EMBL/GenBank/DDBJ databases">
        <title>Genomic Encyclopedia of Type Strains, Phase IV (KMG-IV): sequencing the most valuable type-strain genomes for metagenomic binning, comparative biology and taxonomic classification.</title>
        <authorList>
            <person name="Goeker M."/>
        </authorList>
    </citation>
    <scope>NUCLEOTIDE SEQUENCE [LARGE SCALE GENOMIC DNA]</scope>
    <source>
        <strain evidence="1 2">DSM 101727</strain>
    </source>
</reference>
<evidence type="ECO:0000313" key="1">
    <source>
        <dbReference type="EMBL" id="RZS36988.1"/>
    </source>
</evidence>
<dbReference type="InterPro" id="IPR022536">
    <property type="entry name" value="EspC"/>
</dbReference>
<evidence type="ECO:0000313" key="2">
    <source>
        <dbReference type="Proteomes" id="UP000294257"/>
    </source>
</evidence>
<dbReference type="OrthoDB" id="3697448at2"/>
<dbReference type="AlphaFoldDB" id="A0A4Q7KK58"/>
<organism evidence="1 2">
    <name type="scientific">Herbihabitans rhizosphaerae</name>
    <dbReference type="NCBI Taxonomy" id="1872711"/>
    <lineage>
        <taxon>Bacteria</taxon>
        <taxon>Bacillati</taxon>
        <taxon>Actinomycetota</taxon>
        <taxon>Actinomycetes</taxon>
        <taxon>Pseudonocardiales</taxon>
        <taxon>Pseudonocardiaceae</taxon>
        <taxon>Herbihabitans</taxon>
    </lineage>
</organism>
<dbReference type="GO" id="GO:0009306">
    <property type="term" value="P:protein secretion"/>
    <property type="evidence" value="ECO:0007669"/>
    <property type="project" value="InterPro"/>
</dbReference>
<dbReference type="RefSeq" id="WP_130345594.1">
    <property type="nucleotide sequence ID" value="NZ_SGWQ01000006.1"/>
</dbReference>
<dbReference type="EMBL" id="SGWQ01000006">
    <property type="protein sequence ID" value="RZS36988.1"/>
    <property type="molecule type" value="Genomic_DNA"/>
</dbReference>
<accession>A0A4Q7KK58</accession>
<comment type="caution">
    <text evidence="1">The sequence shown here is derived from an EMBL/GenBank/DDBJ whole genome shotgun (WGS) entry which is preliminary data.</text>
</comment>
<dbReference type="Pfam" id="PF10824">
    <property type="entry name" value="T7SS_ESX_EspC"/>
    <property type="match status" value="1"/>
</dbReference>
<protein>
    <submittedName>
        <fullName evidence="1">Excreted virulence factor EspC (Type VII ESX diderm)</fullName>
    </submittedName>
</protein>